<name>A0A2M7QI80_9BACT</name>
<organism evidence="1 2">
    <name type="scientific">Candidatus Roizmanbacteria bacterium CG_4_10_14_0_8_um_filter_33_9</name>
    <dbReference type="NCBI Taxonomy" id="1974826"/>
    <lineage>
        <taxon>Bacteria</taxon>
        <taxon>Candidatus Roizmaniibacteriota</taxon>
    </lineage>
</organism>
<accession>A0A2M7QI80</accession>
<dbReference type="AlphaFoldDB" id="A0A2M7QI80"/>
<gene>
    <name evidence="1" type="ORF">COY87_03185</name>
</gene>
<comment type="caution">
    <text evidence="1">The sequence shown here is derived from an EMBL/GenBank/DDBJ whole genome shotgun (WGS) entry which is preliminary data.</text>
</comment>
<evidence type="ECO:0000313" key="1">
    <source>
        <dbReference type="EMBL" id="PIY72002.1"/>
    </source>
</evidence>
<protein>
    <submittedName>
        <fullName evidence="1">Uncharacterized protein</fullName>
    </submittedName>
</protein>
<evidence type="ECO:0000313" key="2">
    <source>
        <dbReference type="Proteomes" id="UP000229401"/>
    </source>
</evidence>
<dbReference type="EMBL" id="PFLI01000108">
    <property type="protein sequence ID" value="PIY72002.1"/>
    <property type="molecule type" value="Genomic_DNA"/>
</dbReference>
<dbReference type="Proteomes" id="UP000229401">
    <property type="component" value="Unassembled WGS sequence"/>
</dbReference>
<sequence>MNKLRIYVFGNTFVKEDIGALLIMPVLQRKFPEIQFILTDPNEDFPPKKEKDIIILDTVKGISSTTLLDFTNLQNIEKTPISPHDYDLLLHLLLLKKMGKINSVKIIGLPMYLVIKKELNKTIQIISSLL</sequence>
<proteinExistence type="predicted"/>
<reference evidence="2" key="1">
    <citation type="submission" date="2017-09" db="EMBL/GenBank/DDBJ databases">
        <title>Depth-based differentiation of microbial function through sediment-hosted aquifers and enrichment of novel symbionts in the deep terrestrial subsurface.</title>
        <authorList>
            <person name="Probst A.J."/>
            <person name="Ladd B."/>
            <person name="Jarett J.K."/>
            <person name="Geller-Mcgrath D.E."/>
            <person name="Sieber C.M.K."/>
            <person name="Emerson J.B."/>
            <person name="Anantharaman K."/>
            <person name="Thomas B.C."/>
            <person name="Malmstrom R."/>
            <person name="Stieglmeier M."/>
            <person name="Klingl A."/>
            <person name="Woyke T."/>
            <person name="Ryan C.M."/>
            <person name="Banfield J.F."/>
        </authorList>
    </citation>
    <scope>NUCLEOTIDE SEQUENCE [LARGE SCALE GENOMIC DNA]</scope>
</reference>